<proteinExistence type="predicted"/>
<dbReference type="AlphaFoldDB" id="A0A2T7CGR3"/>
<evidence type="ECO:0000256" key="1">
    <source>
        <dbReference type="SAM" id="MobiDB-lite"/>
    </source>
</evidence>
<dbReference type="Proteomes" id="UP000244336">
    <property type="component" value="Chromosome 9"/>
</dbReference>
<dbReference type="EMBL" id="CM009757">
    <property type="protein sequence ID" value="PUZ42512.1"/>
    <property type="molecule type" value="Genomic_DNA"/>
</dbReference>
<evidence type="ECO:0000313" key="2">
    <source>
        <dbReference type="EMBL" id="PUZ42512.1"/>
    </source>
</evidence>
<accession>A0A2T7CGR3</accession>
<keyword evidence="3" id="KW-1185">Reference proteome</keyword>
<dbReference type="PANTHER" id="PTHR33085">
    <property type="entry name" value="OS12G0113100 PROTEIN-RELATED"/>
    <property type="match status" value="1"/>
</dbReference>
<sequence>MSKRPRNESKEEDVAETRRGFSPRRRRPLVRVQARHAYTTTFAAHGSKILAMLPERFSPGIPVFDTETLETTVRKVVGASMLVHASVGDRLVSFVFLYLDVLGPEPPPSPSPSPGPVEESPWSWTGVEPLPHFDSSHVSGNALHPDGRTIFMSIKDWDTRNCTFAFDTERLEWSHLGDWLLPFQGRGHYDRELDAWVGMCRFEEGEDHLCCCDVPPAARLGKDVLFDKGSIRHSGATLVYMGDSRFCLIESLVTDPNQSLRVLRITSFGLKYDKGVHKNPTAYLDPVAFWM</sequence>
<feature type="region of interest" description="Disordered" evidence="1">
    <location>
        <begin position="1"/>
        <end position="26"/>
    </location>
</feature>
<evidence type="ECO:0000313" key="3">
    <source>
        <dbReference type="Proteomes" id="UP000244336"/>
    </source>
</evidence>
<dbReference type="OrthoDB" id="659944at2759"/>
<organism evidence="2 3">
    <name type="scientific">Panicum hallii var. hallii</name>
    <dbReference type="NCBI Taxonomy" id="1504633"/>
    <lineage>
        <taxon>Eukaryota</taxon>
        <taxon>Viridiplantae</taxon>
        <taxon>Streptophyta</taxon>
        <taxon>Embryophyta</taxon>
        <taxon>Tracheophyta</taxon>
        <taxon>Spermatophyta</taxon>
        <taxon>Magnoliopsida</taxon>
        <taxon>Liliopsida</taxon>
        <taxon>Poales</taxon>
        <taxon>Poaceae</taxon>
        <taxon>PACMAD clade</taxon>
        <taxon>Panicoideae</taxon>
        <taxon>Panicodae</taxon>
        <taxon>Paniceae</taxon>
        <taxon>Panicinae</taxon>
        <taxon>Panicum</taxon>
        <taxon>Panicum sect. Panicum</taxon>
    </lineage>
</organism>
<dbReference type="PANTHER" id="PTHR33085:SF60">
    <property type="entry name" value="OS04G0422800 PROTEIN"/>
    <property type="match status" value="1"/>
</dbReference>
<dbReference type="Gramene" id="PUZ42512">
    <property type="protein sequence ID" value="PUZ42512"/>
    <property type="gene ID" value="GQ55_9G588400"/>
</dbReference>
<gene>
    <name evidence="2" type="ORF">GQ55_9G588400</name>
</gene>
<dbReference type="InterPro" id="IPR012871">
    <property type="entry name" value="DUF1668_ORYSA"/>
</dbReference>
<evidence type="ECO:0008006" key="4">
    <source>
        <dbReference type="Google" id="ProtNLM"/>
    </source>
</evidence>
<reference evidence="2 3" key="1">
    <citation type="submission" date="2018-04" db="EMBL/GenBank/DDBJ databases">
        <title>WGS assembly of Panicum hallii var. hallii HAL2.</title>
        <authorList>
            <person name="Lovell J."/>
            <person name="Jenkins J."/>
            <person name="Lowry D."/>
            <person name="Mamidi S."/>
            <person name="Sreedasyam A."/>
            <person name="Weng X."/>
            <person name="Barry K."/>
            <person name="Bonette J."/>
            <person name="Campitelli B."/>
            <person name="Daum C."/>
            <person name="Gordon S."/>
            <person name="Gould B."/>
            <person name="Lipzen A."/>
            <person name="MacQueen A."/>
            <person name="Palacio-Mejia J."/>
            <person name="Plott C."/>
            <person name="Shakirov E."/>
            <person name="Shu S."/>
            <person name="Yoshinaga Y."/>
            <person name="Zane M."/>
            <person name="Rokhsar D."/>
            <person name="Grimwood J."/>
            <person name="Schmutz J."/>
            <person name="Juenger T."/>
        </authorList>
    </citation>
    <scope>NUCLEOTIDE SEQUENCE [LARGE SCALE GENOMIC DNA]</scope>
    <source>
        <strain evidence="3">cv. HAL2</strain>
    </source>
</reference>
<protein>
    <recommendedName>
        <fullName evidence="4">DUF1618 domain-containing protein</fullName>
    </recommendedName>
</protein>
<name>A0A2T7CGR3_9POAL</name>
<dbReference type="Pfam" id="PF07893">
    <property type="entry name" value="DUF1668"/>
    <property type="match status" value="1"/>
</dbReference>